<comment type="subcellular location">
    <subcellularLocation>
        <location evidence="1">Membrane</location>
    </subcellularLocation>
</comment>
<feature type="domain" description="PPM-type phosphatase" evidence="4">
    <location>
        <begin position="104"/>
        <end position="436"/>
    </location>
</feature>
<dbReference type="CDD" id="cd00143">
    <property type="entry name" value="PP2Cc"/>
    <property type="match status" value="1"/>
</dbReference>
<dbReference type="SUPFAM" id="SSF81606">
    <property type="entry name" value="PP2C-like"/>
    <property type="match status" value="1"/>
</dbReference>
<dbReference type="AlphaFoldDB" id="A0AAU9K1X4"/>
<evidence type="ECO:0000259" key="4">
    <source>
        <dbReference type="PROSITE" id="PS51746"/>
    </source>
</evidence>
<dbReference type="InterPro" id="IPR015655">
    <property type="entry name" value="PP2C"/>
</dbReference>
<keyword evidence="3" id="KW-0732">Signal</keyword>
<dbReference type="InterPro" id="IPR001932">
    <property type="entry name" value="PPM-type_phosphatase-like_dom"/>
</dbReference>
<accession>A0AAU9K1X4</accession>
<evidence type="ECO:0000313" key="5">
    <source>
        <dbReference type="EMBL" id="CAG9331912.1"/>
    </source>
</evidence>
<organism evidence="5 6">
    <name type="scientific">Blepharisma stoltei</name>
    <dbReference type="NCBI Taxonomy" id="1481888"/>
    <lineage>
        <taxon>Eukaryota</taxon>
        <taxon>Sar</taxon>
        <taxon>Alveolata</taxon>
        <taxon>Ciliophora</taxon>
        <taxon>Postciliodesmatophora</taxon>
        <taxon>Heterotrichea</taxon>
        <taxon>Heterotrichida</taxon>
        <taxon>Blepharismidae</taxon>
        <taxon>Blepharisma</taxon>
    </lineage>
</organism>
<name>A0AAU9K1X4_9CILI</name>
<keyword evidence="2" id="KW-0472">Membrane</keyword>
<dbReference type="Proteomes" id="UP001162131">
    <property type="component" value="Unassembled WGS sequence"/>
</dbReference>
<keyword evidence="6" id="KW-1185">Reference proteome</keyword>
<dbReference type="PANTHER" id="PTHR47992">
    <property type="entry name" value="PROTEIN PHOSPHATASE"/>
    <property type="match status" value="1"/>
</dbReference>
<dbReference type="EMBL" id="CAJZBQ010000053">
    <property type="protein sequence ID" value="CAG9331912.1"/>
    <property type="molecule type" value="Genomic_DNA"/>
</dbReference>
<sequence length="495" mass="55479">MLFFLTTHIKFLFFSLTIAINKKSIKIFTESSINKMGCINGTNKSKRDINSKNPENNDIRNYHRKATVHIKQRTNTGKIVGTNSLTYNHTEPILCSSKKIEFGSHSFWSSACVLPGLDPHGEIPKKCQDLCLFCSDSDSVLMALFDGHGSEGEKVVELCARTVDEFFKSHKVEFTENPLELLNSIIKKCDDEVRNPINGINATNSGSTGVLVYYYGNSLYCASVGDSRAVLATSCIPAILPAPPAIIGEDRKVLEDVKKRRNSVPNPAIHAVQLTRDQKPEDPEELSRIMKNGGRVQQLTDEFGNRIGPYRVWELYSNGPGLAMSRSIGDTRGKRVGVISTPVCTNYELSGGEDYFIVAASDGVWDVLENEDVVHFIEFYRNRCARGSEERTFDVVKPENSCIAQLLCEEARIRWQTIIEEEDVMIDDISCLILELNQSTIKVSHKDPGKIPEVVPSAEVFHEFRRAPTMKDVAVKDPRRGSIVVDRMDDMFTEE</sequence>
<evidence type="ECO:0000256" key="1">
    <source>
        <dbReference type="ARBA" id="ARBA00004370"/>
    </source>
</evidence>
<proteinExistence type="predicted"/>
<gene>
    <name evidence="5" type="ORF">BSTOLATCC_MIC53969</name>
</gene>
<dbReference type="GO" id="GO:0016020">
    <property type="term" value="C:membrane"/>
    <property type="evidence" value="ECO:0007669"/>
    <property type="project" value="UniProtKB-SubCell"/>
</dbReference>
<evidence type="ECO:0000256" key="3">
    <source>
        <dbReference type="SAM" id="SignalP"/>
    </source>
</evidence>
<dbReference type="GO" id="GO:0004722">
    <property type="term" value="F:protein serine/threonine phosphatase activity"/>
    <property type="evidence" value="ECO:0007669"/>
    <property type="project" value="InterPro"/>
</dbReference>
<protein>
    <recommendedName>
        <fullName evidence="4">PPM-type phosphatase domain-containing protein</fullName>
    </recommendedName>
</protein>
<feature type="chain" id="PRO_5044020958" description="PPM-type phosphatase domain-containing protein" evidence="3">
    <location>
        <begin position="20"/>
        <end position="495"/>
    </location>
</feature>
<dbReference type="InterPro" id="IPR036457">
    <property type="entry name" value="PPM-type-like_dom_sf"/>
</dbReference>
<dbReference type="SMART" id="SM00332">
    <property type="entry name" value="PP2Cc"/>
    <property type="match status" value="1"/>
</dbReference>
<dbReference type="Pfam" id="PF00481">
    <property type="entry name" value="PP2C"/>
    <property type="match status" value="1"/>
</dbReference>
<comment type="caution">
    <text evidence="5">The sequence shown here is derived from an EMBL/GenBank/DDBJ whole genome shotgun (WGS) entry which is preliminary data.</text>
</comment>
<evidence type="ECO:0000313" key="6">
    <source>
        <dbReference type="Proteomes" id="UP001162131"/>
    </source>
</evidence>
<feature type="signal peptide" evidence="3">
    <location>
        <begin position="1"/>
        <end position="19"/>
    </location>
</feature>
<reference evidence="5" key="1">
    <citation type="submission" date="2021-09" db="EMBL/GenBank/DDBJ databases">
        <authorList>
            <consortium name="AG Swart"/>
            <person name="Singh M."/>
            <person name="Singh A."/>
            <person name="Seah K."/>
            <person name="Emmerich C."/>
        </authorList>
    </citation>
    <scope>NUCLEOTIDE SEQUENCE</scope>
    <source>
        <strain evidence="5">ATCC30299</strain>
    </source>
</reference>
<dbReference type="PROSITE" id="PS51746">
    <property type="entry name" value="PPM_2"/>
    <property type="match status" value="1"/>
</dbReference>
<evidence type="ECO:0000256" key="2">
    <source>
        <dbReference type="ARBA" id="ARBA00023136"/>
    </source>
</evidence>
<dbReference type="Gene3D" id="3.60.40.10">
    <property type="entry name" value="PPM-type phosphatase domain"/>
    <property type="match status" value="1"/>
</dbReference>